<reference evidence="2" key="1">
    <citation type="submission" date="2018-02" db="EMBL/GenBank/DDBJ databases">
        <title>Genome sequencing of Solimonas sp. HR-BB.</title>
        <authorList>
            <person name="Lee Y."/>
            <person name="Jeon C.O."/>
        </authorList>
    </citation>
    <scope>NUCLEOTIDE SEQUENCE [LARGE SCALE GENOMIC DNA]</scope>
    <source>
        <strain evidence="2">HR-U</strain>
    </source>
</reference>
<dbReference type="SUPFAM" id="SSF53254">
    <property type="entry name" value="Phosphoglycerate mutase-like"/>
    <property type="match status" value="1"/>
</dbReference>
<dbReference type="Gene3D" id="3.40.50.1240">
    <property type="entry name" value="Phosphoglycerate mutase-like"/>
    <property type="match status" value="1"/>
</dbReference>
<proteinExistence type="predicted"/>
<dbReference type="InterPro" id="IPR029033">
    <property type="entry name" value="His_PPase_superfam"/>
</dbReference>
<dbReference type="RefSeq" id="WP_104709982.1">
    <property type="nucleotide sequence ID" value="NZ_PTRA01000001.1"/>
</dbReference>
<dbReference type="Pfam" id="PF00300">
    <property type="entry name" value="His_Phos_1"/>
    <property type="match status" value="1"/>
</dbReference>
<dbReference type="Proteomes" id="UP000239590">
    <property type="component" value="Unassembled WGS sequence"/>
</dbReference>
<dbReference type="SMART" id="SM00855">
    <property type="entry name" value="PGAM"/>
    <property type="match status" value="1"/>
</dbReference>
<organism evidence="1 2">
    <name type="scientific">Siphonobacter curvatus</name>
    <dbReference type="NCBI Taxonomy" id="2094562"/>
    <lineage>
        <taxon>Bacteria</taxon>
        <taxon>Pseudomonadati</taxon>
        <taxon>Bacteroidota</taxon>
        <taxon>Cytophagia</taxon>
        <taxon>Cytophagales</taxon>
        <taxon>Cytophagaceae</taxon>
        <taxon>Siphonobacter</taxon>
    </lineage>
</organism>
<sequence>MTKLLYLVRHAEAEQPAGTSYDFQRSLTPQGLIDAARMGRLLNEKPIQLDVLMSSPSERTRMTAQVLAEQLGFDFEKTQYIEDLYEGAPRYYLAAINAIPETVTSAMIVGHNPSVTYLSEYLCHEILGTVPPCGIIAIAFEQLSWAEVSSRTGRLIFYDSPEKLAGFDIS</sequence>
<dbReference type="CDD" id="cd07067">
    <property type="entry name" value="HP_PGM_like"/>
    <property type="match status" value="1"/>
</dbReference>
<keyword evidence="2" id="KW-1185">Reference proteome</keyword>
<evidence type="ECO:0000313" key="2">
    <source>
        <dbReference type="Proteomes" id="UP000239590"/>
    </source>
</evidence>
<protein>
    <submittedName>
        <fullName evidence="1">Phosphohistidine phosphatase</fullName>
    </submittedName>
</protein>
<dbReference type="OrthoDB" id="9810154at2"/>
<evidence type="ECO:0000313" key="1">
    <source>
        <dbReference type="EMBL" id="PQA58807.1"/>
    </source>
</evidence>
<comment type="caution">
    <text evidence="1">The sequence shown here is derived from an EMBL/GenBank/DDBJ whole genome shotgun (WGS) entry which is preliminary data.</text>
</comment>
<accession>A0A2S7IM56</accession>
<dbReference type="InterPro" id="IPR013078">
    <property type="entry name" value="His_Pase_superF_clade-1"/>
</dbReference>
<name>A0A2S7IM56_9BACT</name>
<dbReference type="EMBL" id="PTRA01000001">
    <property type="protein sequence ID" value="PQA58807.1"/>
    <property type="molecule type" value="Genomic_DNA"/>
</dbReference>
<gene>
    <name evidence="1" type="ORF">C5O19_03860</name>
</gene>
<dbReference type="AlphaFoldDB" id="A0A2S7IM56"/>